<dbReference type="AlphaFoldDB" id="A0AB35U5B9"/>
<keyword evidence="7 15" id="KW-0235">DNA replication</keyword>
<dbReference type="InterPro" id="IPR036775">
    <property type="entry name" value="DNA_pol_Y-fam_lit_finger_sf"/>
</dbReference>
<keyword evidence="13 15" id="KW-0234">DNA repair</keyword>
<dbReference type="Pfam" id="PF11799">
    <property type="entry name" value="IMS_C"/>
    <property type="match status" value="1"/>
</dbReference>
<dbReference type="EMBL" id="JALBUR010000024">
    <property type="protein sequence ID" value="MDX8420159.1"/>
    <property type="molecule type" value="Genomic_DNA"/>
</dbReference>
<dbReference type="GO" id="GO:0000287">
    <property type="term" value="F:magnesium ion binding"/>
    <property type="evidence" value="ECO:0007669"/>
    <property type="project" value="UniProtKB-UniRule"/>
</dbReference>
<evidence type="ECO:0000313" key="18">
    <source>
        <dbReference type="Proteomes" id="UP001286174"/>
    </source>
</evidence>
<reference evidence="17 18" key="1">
    <citation type="submission" date="2022-03" db="EMBL/GenBank/DDBJ databases">
        <title>Novel taxa within the pig intestine.</title>
        <authorList>
            <person name="Wylensek D."/>
            <person name="Bishof K."/>
            <person name="Afrizal A."/>
            <person name="Clavel T."/>
        </authorList>
    </citation>
    <scope>NUCLEOTIDE SEQUENCE [LARGE SCALE GENOMIC DNA]</scope>
    <source>
        <strain evidence="17 18">CLA-KB-P133</strain>
    </source>
</reference>
<keyword evidence="11 15" id="KW-0239">DNA-directed DNA polymerase</keyword>
<dbReference type="SUPFAM" id="SSF56672">
    <property type="entry name" value="DNA/RNA polymerases"/>
    <property type="match status" value="1"/>
</dbReference>
<name>A0AB35U5B9_9FIRM</name>
<evidence type="ECO:0000256" key="15">
    <source>
        <dbReference type="HAMAP-Rule" id="MF_01113"/>
    </source>
</evidence>
<evidence type="ECO:0000256" key="11">
    <source>
        <dbReference type="ARBA" id="ARBA00022932"/>
    </source>
</evidence>
<keyword evidence="9 15" id="KW-0227">DNA damage</keyword>
<dbReference type="InterPro" id="IPR001126">
    <property type="entry name" value="UmuC"/>
</dbReference>
<dbReference type="Pfam" id="PF00817">
    <property type="entry name" value="IMS"/>
    <property type="match status" value="1"/>
</dbReference>
<dbReference type="PANTHER" id="PTHR11076">
    <property type="entry name" value="DNA REPAIR POLYMERASE UMUC / TRANSFERASE FAMILY MEMBER"/>
    <property type="match status" value="1"/>
</dbReference>
<dbReference type="GO" id="GO:0003684">
    <property type="term" value="F:damaged DNA binding"/>
    <property type="evidence" value="ECO:0007669"/>
    <property type="project" value="InterPro"/>
</dbReference>
<dbReference type="PANTHER" id="PTHR11076:SF33">
    <property type="entry name" value="DNA POLYMERASE KAPPA"/>
    <property type="match status" value="1"/>
</dbReference>
<evidence type="ECO:0000256" key="3">
    <source>
        <dbReference type="ARBA" id="ARBA00022457"/>
    </source>
</evidence>
<sequence length="395" mass="44632">MAHVYFHVDLNAFFINAEILLDPSIKGKPAAVSGNTRRSVVSTASYEARAYGVHSAMPIQEAIKLCPDLLVLPGHYAFYEQLSSQFMSIVRSYTDEVEQASIDECYVDMTEPISHFQHPLDLAVQLQQRILKETGLPCSIGVAPNMFLAKMASDMKKPMGITVLRIRDVEQKMWPLPIGDMRGVGKKTEPLLKELGIMTIGDLARYPNKNALVPIFGRNTDAMLARTHGYDDRTIVKAWDARSMGVSETMLEDVTDYDEIRGLFRSLSRRLSQRMKEERKLGTSVSIRIKYFDFRNADRSMKIAKPIWKSEDIFHYAMTLFDANWDSQPVRLVGISLSDLKRADEMVSQLDLFNQDAANKEATSAILYDLNKMANSPHLFVRASDLLKDKANGTH</sequence>
<feature type="domain" description="UmuC" evidence="16">
    <location>
        <begin position="5"/>
        <end position="185"/>
    </location>
</feature>
<keyword evidence="18" id="KW-1185">Reference proteome</keyword>
<evidence type="ECO:0000256" key="7">
    <source>
        <dbReference type="ARBA" id="ARBA00022705"/>
    </source>
</evidence>
<keyword evidence="10 15" id="KW-0460">Magnesium</keyword>
<protein>
    <recommendedName>
        <fullName evidence="15">DNA polymerase IV</fullName>
        <shortName evidence="15">Pol IV</shortName>
        <ecNumber evidence="15">2.7.7.7</ecNumber>
    </recommendedName>
</protein>
<dbReference type="HAMAP" id="MF_01113">
    <property type="entry name" value="DNApol_IV"/>
    <property type="match status" value="1"/>
</dbReference>
<dbReference type="InterPro" id="IPR050116">
    <property type="entry name" value="DNA_polymerase-Y"/>
</dbReference>
<feature type="active site" evidence="15">
    <location>
        <position position="104"/>
    </location>
</feature>
<feature type="binding site" evidence="15">
    <location>
        <position position="9"/>
    </location>
    <ligand>
        <name>Mg(2+)</name>
        <dbReference type="ChEBI" id="CHEBI:18420"/>
    </ligand>
</feature>
<evidence type="ECO:0000256" key="8">
    <source>
        <dbReference type="ARBA" id="ARBA00022723"/>
    </source>
</evidence>
<evidence type="ECO:0000256" key="4">
    <source>
        <dbReference type="ARBA" id="ARBA00022490"/>
    </source>
</evidence>
<dbReference type="Pfam" id="PF11798">
    <property type="entry name" value="IMS_HHH"/>
    <property type="match status" value="1"/>
</dbReference>
<feature type="site" description="Substrate discrimination" evidence="15">
    <location>
        <position position="14"/>
    </location>
</feature>
<keyword evidence="5 15" id="KW-0808">Transferase</keyword>
<dbReference type="EC" id="2.7.7.7" evidence="15"/>
<accession>A0AB35U5B9</accession>
<dbReference type="Gene3D" id="1.10.150.20">
    <property type="entry name" value="5' to 3' exonuclease, C-terminal subdomain"/>
    <property type="match status" value="1"/>
</dbReference>
<dbReference type="Gene3D" id="3.40.1170.60">
    <property type="match status" value="1"/>
</dbReference>
<dbReference type="GO" id="GO:0005829">
    <property type="term" value="C:cytosol"/>
    <property type="evidence" value="ECO:0007669"/>
    <property type="project" value="TreeGrafter"/>
</dbReference>
<dbReference type="Gene3D" id="3.30.70.270">
    <property type="match status" value="1"/>
</dbReference>
<dbReference type="FunFam" id="3.40.1170.60:FF:000001">
    <property type="entry name" value="DNA polymerase IV"/>
    <property type="match status" value="1"/>
</dbReference>
<keyword evidence="8 15" id="KW-0479">Metal-binding</keyword>
<feature type="binding site" evidence="15">
    <location>
        <position position="103"/>
    </location>
    <ligand>
        <name>Mg(2+)</name>
        <dbReference type="ChEBI" id="CHEBI:18420"/>
    </ligand>
</feature>
<dbReference type="GO" id="GO:0009432">
    <property type="term" value="P:SOS response"/>
    <property type="evidence" value="ECO:0007669"/>
    <property type="project" value="TreeGrafter"/>
</dbReference>
<dbReference type="InterPro" id="IPR043502">
    <property type="entry name" value="DNA/RNA_pol_sf"/>
</dbReference>
<evidence type="ECO:0000256" key="13">
    <source>
        <dbReference type="ARBA" id="ARBA00023204"/>
    </source>
</evidence>
<dbReference type="InterPro" id="IPR017961">
    <property type="entry name" value="DNA_pol_Y-fam_little_finger"/>
</dbReference>
<evidence type="ECO:0000256" key="2">
    <source>
        <dbReference type="ARBA" id="ARBA00010945"/>
    </source>
</evidence>
<dbReference type="GO" id="GO:0006261">
    <property type="term" value="P:DNA-templated DNA replication"/>
    <property type="evidence" value="ECO:0007669"/>
    <property type="project" value="UniProtKB-UniRule"/>
</dbReference>
<comment type="subunit">
    <text evidence="15">Monomer.</text>
</comment>
<comment type="function">
    <text evidence="15">Poorly processive, error-prone DNA polymerase involved in untargeted mutagenesis. Copies undamaged DNA at stalled replication forks, which arise in vivo from mismatched or misaligned primer ends. These misaligned primers can be extended by PolIV. Exhibits no 3'-5' exonuclease (proofreading) activity. May be involved in translesional synthesis, in conjunction with the beta clamp from PolIII.</text>
</comment>
<dbReference type="GO" id="GO:0042276">
    <property type="term" value="P:error-prone translesion synthesis"/>
    <property type="evidence" value="ECO:0007669"/>
    <property type="project" value="TreeGrafter"/>
</dbReference>
<evidence type="ECO:0000313" key="17">
    <source>
        <dbReference type="EMBL" id="MDX8420159.1"/>
    </source>
</evidence>
<keyword evidence="12 15" id="KW-0238">DNA-binding</keyword>
<comment type="cofactor">
    <cofactor evidence="15">
        <name>Mg(2+)</name>
        <dbReference type="ChEBI" id="CHEBI:18420"/>
    </cofactor>
    <text evidence="15">Binds 2 magnesium ions per subunit.</text>
</comment>
<dbReference type="InterPro" id="IPR022880">
    <property type="entry name" value="DNApol_IV"/>
</dbReference>
<keyword evidence="6 15" id="KW-0548">Nucleotidyltransferase</keyword>
<evidence type="ECO:0000256" key="14">
    <source>
        <dbReference type="ARBA" id="ARBA00049244"/>
    </source>
</evidence>
<dbReference type="RefSeq" id="WP_370596374.1">
    <property type="nucleotide sequence ID" value="NZ_JALBUR010000024.1"/>
</dbReference>
<evidence type="ECO:0000256" key="1">
    <source>
        <dbReference type="ARBA" id="ARBA00004496"/>
    </source>
</evidence>
<evidence type="ECO:0000256" key="9">
    <source>
        <dbReference type="ARBA" id="ARBA00022763"/>
    </source>
</evidence>
<proteinExistence type="inferred from homology"/>
<evidence type="ECO:0000256" key="12">
    <source>
        <dbReference type="ARBA" id="ARBA00023125"/>
    </source>
</evidence>
<dbReference type="SUPFAM" id="SSF100879">
    <property type="entry name" value="Lesion bypass DNA polymerase (Y-family), little finger domain"/>
    <property type="match status" value="1"/>
</dbReference>
<comment type="subcellular location">
    <subcellularLocation>
        <location evidence="1 15">Cytoplasm</location>
    </subcellularLocation>
</comment>
<dbReference type="Proteomes" id="UP001286174">
    <property type="component" value="Unassembled WGS sequence"/>
</dbReference>
<evidence type="ECO:0000256" key="10">
    <source>
        <dbReference type="ARBA" id="ARBA00022842"/>
    </source>
</evidence>
<dbReference type="InterPro" id="IPR043128">
    <property type="entry name" value="Rev_trsase/Diguanyl_cyclase"/>
</dbReference>
<dbReference type="GO" id="GO:0003887">
    <property type="term" value="F:DNA-directed DNA polymerase activity"/>
    <property type="evidence" value="ECO:0007669"/>
    <property type="project" value="UniProtKB-UniRule"/>
</dbReference>
<gene>
    <name evidence="15" type="primary">dinB</name>
    <name evidence="17" type="ORF">MOZ60_08640</name>
</gene>
<comment type="similarity">
    <text evidence="2 15">Belongs to the DNA polymerase type-Y family.</text>
</comment>
<evidence type="ECO:0000256" key="6">
    <source>
        <dbReference type="ARBA" id="ARBA00022695"/>
    </source>
</evidence>
<dbReference type="CDD" id="cd03586">
    <property type="entry name" value="PolY_Pol_IV_kappa"/>
    <property type="match status" value="1"/>
</dbReference>
<organism evidence="17 18">
    <name type="scientific">Grylomicrobium aquisgranensis</name>
    <dbReference type="NCBI Taxonomy" id="2926318"/>
    <lineage>
        <taxon>Bacteria</taxon>
        <taxon>Bacillati</taxon>
        <taxon>Bacillota</taxon>
        <taxon>Erysipelotrichia</taxon>
        <taxon>Erysipelotrichales</taxon>
        <taxon>Erysipelotrichaceae</taxon>
        <taxon>Grylomicrobium</taxon>
    </lineage>
</organism>
<dbReference type="InterPro" id="IPR024728">
    <property type="entry name" value="PolY_HhH_motif"/>
</dbReference>
<evidence type="ECO:0000256" key="5">
    <source>
        <dbReference type="ARBA" id="ARBA00022679"/>
    </source>
</evidence>
<dbReference type="Gene3D" id="3.30.1490.100">
    <property type="entry name" value="DNA polymerase, Y-family, little finger domain"/>
    <property type="match status" value="1"/>
</dbReference>
<evidence type="ECO:0000259" key="16">
    <source>
        <dbReference type="PROSITE" id="PS50173"/>
    </source>
</evidence>
<dbReference type="GO" id="GO:0006281">
    <property type="term" value="P:DNA repair"/>
    <property type="evidence" value="ECO:0007669"/>
    <property type="project" value="UniProtKB-UniRule"/>
</dbReference>
<keyword evidence="4 15" id="KW-0963">Cytoplasm</keyword>
<comment type="catalytic activity">
    <reaction evidence="14 15">
        <text>DNA(n) + a 2'-deoxyribonucleoside 5'-triphosphate = DNA(n+1) + diphosphate</text>
        <dbReference type="Rhea" id="RHEA:22508"/>
        <dbReference type="Rhea" id="RHEA-COMP:17339"/>
        <dbReference type="Rhea" id="RHEA-COMP:17340"/>
        <dbReference type="ChEBI" id="CHEBI:33019"/>
        <dbReference type="ChEBI" id="CHEBI:61560"/>
        <dbReference type="ChEBI" id="CHEBI:173112"/>
        <dbReference type="EC" id="2.7.7.7"/>
    </reaction>
</comment>
<dbReference type="PROSITE" id="PS50173">
    <property type="entry name" value="UMUC"/>
    <property type="match status" value="1"/>
</dbReference>
<dbReference type="NCBIfam" id="NF002492">
    <property type="entry name" value="PRK01810.1"/>
    <property type="match status" value="1"/>
</dbReference>
<dbReference type="NCBIfam" id="NF002677">
    <property type="entry name" value="PRK02406.1"/>
    <property type="match status" value="1"/>
</dbReference>
<comment type="caution">
    <text evidence="17">The sequence shown here is derived from an EMBL/GenBank/DDBJ whole genome shotgun (WGS) entry which is preliminary data.</text>
</comment>
<keyword evidence="3 15" id="KW-0515">Mutator protein</keyword>